<comment type="caution">
    <text evidence="1">The sequence shown here is derived from an EMBL/GenBank/DDBJ whole genome shotgun (WGS) entry which is preliminary data.</text>
</comment>
<sequence length="198" mass="23258">MKHLPLITEELSLYAHSNALIDEFNELLVRHMNMLPLYESIDHTQVDYVAAVFNCWVQLIHSCEVRIAKVNRVIFHDVTIALNQIVYQHEFVHEFKARFRSPDELLILAHCITSEVLLVIQNIIPEYLKTPYYSDTFNEPYYALTNNDLNRPDLQLFTDFRQEVSSKLSSMSMRRHLNVAIYEATKKTRQILAKQQSC</sequence>
<evidence type="ECO:0000313" key="1">
    <source>
        <dbReference type="EMBL" id="OCS91071.1"/>
    </source>
</evidence>
<dbReference type="OrthoDB" id="9855214at2"/>
<dbReference type="RefSeq" id="WP_066463751.1">
    <property type="nucleotide sequence ID" value="NZ_MATO01000031.1"/>
</dbReference>
<dbReference type="AlphaFoldDB" id="A0A1C0YV84"/>
<gene>
    <name evidence="1" type="ORF">A6K76_10020</name>
</gene>
<organism evidence="1 2">
    <name type="scientific">Caryophanon latum</name>
    <dbReference type="NCBI Taxonomy" id="33977"/>
    <lineage>
        <taxon>Bacteria</taxon>
        <taxon>Bacillati</taxon>
        <taxon>Bacillota</taxon>
        <taxon>Bacilli</taxon>
        <taxon>Bacillales</taxon>
        <taxon>Caryophanaceae</taxon>
        <taxon>Caryophanon</taxon>
    </lineage>
</organism>
<protein>
    <submittedName>
        <fullName evidence="1">Uncharacterized protein</fullName>
    </submittedName>
</protein>
<keyword evidence="2" id="KW-1185">Reference proteome</keyword>
<evidence type="ECO:0000313" key="2">
    <source>
        <dbReference type="Proteomes" id="UP000093482"/>
    </source>
</evidence>
<dbReference type="Proteomes" id="UP000093482">
    <property type="component" value="Unassembled WGS sequence"/>
</dbReference>
<dbReference type="EMBL" id="MATO01000031">
    <property type="protein sequence ID" value="OCS91071.1"/>
    <property type="molecule type" value="Genomic_DNA"/>
</dbReference>
<proteinExistence type="predicted"/>
<accession>A0A1C0YV84</accession>
<reference evidence="1 2" key="1">
    <citation type="submission" date="2016-07" db="EMBL/GenBank/DDBJ databases">
        <title>Caryophanon latum genome sequencing.</title>
        <authorList>
            <person name="Verma A."/>
            <person name="Pal Y."/>
            <person name="Krishnamurthi S."/>
        </authorList>
    </citation>
    <scope>NUCLEOTIDE SEQUENCE [LARGE SCALE GENOMIC DNA]</scope>
    <source>
        <strain evidence="1 2">DSM 14151</strain>
    </source>
</reference>
<name>A0A1C0YV84_9BACL</name>